<feature type="region of interest" description="Disordered" evidence="4">
    <location>
        <begin position="1"/>
        <end position="29"/>
    </location>
</feature>
<evidence type="ECO:0000313" key="5">
    <source>
        <dbReference type="EMBL" id="CAG8406353.1"/>
    </source>
</evidence>
<dbReference type="PANTHER" id="PTHR43094">
    <property type="entry name" value="AMINOTRANSFERASE"/>
    <property type="match status" value="1"/>
</dbReference>
<evidence type="ECO:0000313" key="6">
    <source>
        <dbReference type="Proteomes" id="UP001152649"/>
    </source>
</evidence>
<dbReference type="NCBIfam" id="NF005685">
    <property type="entry name" value="PRK07483.1"/>
    <property type="match status" value="1"/>
</dbReference>
<dbReference type="EMBL" id="CAJVPG010000422">
    <property type="protein sequence ID" value="CAG8406353.1"/>
    <property type="molecule type" value="Genomic_DNA"/>
</dbReference>
<evidence type="ECO:0000256" key="3">
    <source>
        <dbReference type="RuleBase" id="RU003560"/>
    </source>
</evidence>
<evidence type="ECO:0000256" key="2">
    <source>
        <dbReference type="ARBA" id="ARBA00022898"/>
    </source>
</evidence>
<dbReference type="InterPro" id="IPR015424">
    <property type="entry name" value="PyrdxlP-dep_Trfase"/>
</dbReference>
<evidence type="ECO:0000256" key="4">
    <source>
        <dbReference type="SAM" id="MobiDB-lite"/>
    </source>
</evidence>
<dbReference type="CDD" id="cd00610">
    <property type="entry name" value="OAT_like"/>
    <property type="match status" value="1"/>
</dbReference>
<dbReference type="PANTHER" id="PTHR43094:SF1">
    <property type="entry name" value="AMINOTRANSFERASE CLASS-III"/>
    <property type="match status" value="1"/>
</dbReference>
<dbReference type="Proteomes" id="UP001152649">
    <property type="component" value="Unassembled WGS sequence"/>
</dbReference>
<dbReference type="InterPro" id="IPR015421">
    <property type="entry name" value="PyrdxlP-dep_Trfase_major"/>
</dbReference>
<dbReference type="Gene3D" id="3.90.1150.10">
    <property type="entry name" value="Aspartate Aminotransferase, domain 1"/>
    <property type="match status" value="1"/>
</dbReference>
<accession>A0A9W4JRE2</accession>
<name>A0A9W4JRE2_9EURO</name>
<dbReference type="InterPro" id="IPR005814">
    <property type="entry name" value="Aminotrans_3"/>
</dbReference>
<keyword evidence="2 3" id="KW-0663">Pyridoxal phosphate</keyword>
<comment type="caution">
    <text evidence="5">The sequence shown here is derived from an EMBL/GenBank/DDBJ whole genome shotgun (WGS) entry which is preliminary data.</text>
</comment>
<comment type="similarity">
    <text evidence="1 3">Belongs to the class-III pyridoxal-phosphate-dependent aminotransferase family.</text>
</comment>
<dbReference type="OrthoDB" id="5419315at2759"/>
<proteinExistence type="inferred from homology"/>
<dbReference type="InterPro" id="IPR015422">
    <property type="entry name" value="PyrdxlP-dep_Trfase_small"/>
</dbReference>
<dbReference type="GO" id="GO:0008483">
    <property type="term" value="F:transaminase activity"/>
    <property type="evidence" value="ECO:0007669"/>
    <property type="project" value="InterPro"/>
</dbReference>
<sequence>MGDYTPDTESVSMPHSSEKQPDGLTSQQSSGVLYHQLHREPLSVVRGKGSYLVTNTGLEILDATCGAAVSCLGHSDERVHEAIIDQLKKIPYCYSLYFTNAAAENLSKLLVESTGGVMSRAYIVSSGTEAVEAAVKMAIQYFTELPVPEPRRVKFISRHSSYHGNTLGSLAVGHHASRRRIYESLLSQNISHVPQCYPYRGMKPNEATEDYVARLAQELEDEFQRVGPNTVAAFVAETMPGATLGCVPPLPGYLKALKAVCERHGALFILDEVMSGMGRTGTLHAWEQEGVVPDLQTIAKGLGAGYAPIAGLLINRHVVDTLNKGTGAFVHSQTYQGHPVACAAAYRVQQIIQEDKLLPNVQEMGEYLGRLLHERLDKHPHVGDIRGRGLFWAMELVQDRETKKSYPPSKALSWTLHTTGLKPEYAISLMPGSGGADGVNGDHIILAPPYNTTQDEIRMIVDRTVRVIEEVLGKCD</sequence>
<protein>
    <submittedName>
        <fullName evidence="5">Uncharacterized protein</fullName>
    </submittedName>
</protein>
<dbReference type="SUPFAM" id="SSF53383">
    <property type="entry name" value="PLP-dependent transferases"/>
    <property type="match status" value="1"/>
</dbReference>
<organism evidence="5 6">
    <name type="scientific">Penicillium salamii</name>
    <dbReference type="NCBI Taxonomy" id="1612424"/>
    <lineage>
        <taxon>Eukaryota</taxon>
        <taxon>Fungi</taxon>
        <taxon>Dikarya</taxon>
        <taxon>Ascomycota</taxon>
        <taxon>Pezizomycotina</taxon>
        <taxon>Eurotiomycetes</taxon>
        <taxon>Eurotiomycetidae</taxon>
        <taxon>Eurotiales</taxon>
        <taxon>Aspergillaceae</taxon>
        <taxon>Penicillium</taxon>
    </lineage>
</organism>
<gene>
    <name evidence="5" type="ORF">PSALAMII_LOCUS8330</name>
</gene>
<dbReference type="GO" id="GO:0005829">
    <property type="term" value="C:cytosol"/>
    <property type="evidence" value="ECO:0007669"/>
    <property type="project" value="TreeGrafter"/>
</dbReference>
<dbReference type="Gene3D" id="3.40.640.10">
    <property type="entry name" value="Type I PLP-dependent aspartate aminotransferase-like (Major domain)"/>
    <property type="match status" value="1"/>
</dbReference>
<evidence type="ECO:0000256" key="1">
    <source>
        <dbReference type="ARBA" id="ARBA00008954"/>
    </source>
</evidence>
<dbReference type="Pfam" id="PF00202">
    <property type="entry name" value="Aminotran_3"/>
    <property type="match status" value="1"/>
</dbReference>
<dbReference type="AlphaFoldDB" id="A0A9W4JRE2"/>
<reference evidence="5" key="1">
    <citation type="submission" date="2021-07" db="EMBL/GenBank/DDBJ databases">
        <authorList>
            <person name="Branca A.L. A."/>
        </authorList>
    </citation>
    <scope>NUCLEOTIDE SEQUENCE</scope>
</reference>
<dbReference type="GO" id="GO:0030170">
    <property type="term" value="F:pyridoxal phosphate binding"/>
    <property type="evidence" value="ECO:0007669"/>
    <property type="project" value="InterPro"/>
</dbReference>
<keyword evidence="6" id="KW-1185">Reference proteome</keyword>